<feature type="transmembrane region" description="Helical" evidence="1">
    <location>
        <begin position="79"/>
        <end position="96"/>
    </location>
</feature>
<keyword evidence="3" id="KW-1185">Reference proteome</keyword>
<dbReference type="RefSeq" id="WP_009184651.1">
    <property type="nucleotide sequence ID" value="NZ_AMGM01000019.1"/>
</dbReference>
<keyword evidence="1" id="KW-0812">Transmembrane</keyword>
<dbReference type="PANTHER" id="PTHR34205:SF2">
    <property type="entry name" value="DUF962 DOMAIN-CONTAINING PROTEIN"/>
    <property type="match status" value="1"/>
</dbReference>
<keyword evidence="1" id="KW-1133">Transmembrane helix</keyword>
<proteinExistence type="predicted"/>
<evidence type="ECO:0000313" key="2">
    <source>
        <dbReference type="EMBL" id="EKB49710.1"/>
    </source>
</evidence>
<feature type="transmembrane region" description="Helical" evidence="1">
    <location>
        <begin position="34"/>
        <end position="59"/>
    </location>
</feature>
<dbReference type="AlphaFoldDB" id="K1L018"/>
<dbReference type="PANTHER" id="PTHR34205">
    <property type="entry name" value="TRANSMEMBRANE PROTEIN"/>
    <property type="match status" value="1"/>
</dbReference>
<evidence type="ECO:0000256" key="1">
    <source>
        <dbReference type="SAM" id="Phobius"/>
    </source>
</evidence>
<evidence type="ECO:0000313" key="3">
    <source>
        <dbReference type="Proteomes" id="UP000004478"/>
    </source>
</evidence>
<dbReference type="EMBL" id="AMGM01000019">
    <property type="protein sequence ID" value="EKB49710.1"/>
    <property type="molecule type" value="Genomic_DNA"/>
</dbReference>
<dbReference type="OrthoDB" id="7356072at2"/>
<dbReference type="Proteomes" id="UP000004478">
    <property type="component" value="Unassembled WGS sequence"/>
</dbReference>
<name>K1L018_CECL9</name>
<dbReference type="InterPro" id="IPR009305">
    <property type="entry name" value="Mpo1-like"/>
</dbReference>
<dbReference type="Pfam" id="PF06127">
    <property type="entry name" value="Mpo1-like"/>
    <property type="match status" value="1"/>
</dbReference>
<organism evidence="2 3">
    <name type="scientific">Cecembia lonarensis (strain CCUG 58316 / KCTC 22772 / LW9)</name>
    <dbReference type="NCBI Taxonomy" id="1225176"/>
    <lineage>
        <taxon>Bacteria</taxon>
        <taxon>Pseudomonadati</taxon>
        <taxon>Bacteroidota</taxon>
        <taxon>Cytophagia</taxon>
        <taxon>Cytophagales</taxon>
        <taxon>Cyclobacteriaceae</taxon>
        <taxon>Cecembia</taxon>
    </lineage>
</organism>
<sequence length="105" mass="12471">METKYKSLKEFYPYYLSEHQDPTCRKLHFIGTGLLFLILGTAIFYGNFWLLLLIPVVGYGFAWVGHFFYEKNKPATFKYPFYSLASDFVMFFHLLIGKERFSPKK</sequence>
<dbReference type="PATRIC" id="fig|1225176.3.peg.1725"/>
<accession>K1L018</accession>
<gene>
    <name evidence="2" type="ORF">B879_01617</name>
</gene>
<comment type="caution">
    <text evidence="2">The sequence shown here is derived from an EMBL/GenBank/DDBJ whole genome shotgun (WGS) entry which is preliminary data.</text>
</comment>
<protein>
    <submittedName>
        <fullName evidence="2">Putative membrane protein</fullName>
    </submittedName>
</protein>
<reference evidence="2 3" key="1">
    <citation type="journal article" date="2012" name="J. Bacteriol.">
        <title>Draft Genome Sequence of Cecembia lonarensis Strain LW9T, Isolated from Lonar Lake, a Haloalkaline Lake in India.</title>
        <authorList>
            <person name="Shivaji S."/>
            <person name="Ara S."/>
            <person name="Singh A."/>
            <person name="Pinnaka A.K."/>
        </authorList>
    </citation>
    <scope>NUCLEOTIDE SEQUENCE [LARGE SCALE GENOMIC DNA]</scope>
    <source>
        <strain evidence="2 3">LW9</strain>
    </source>
</reference>
<keyword evidence="1" id="KW-0472">Membrane</keyword>